<feature type="compositionally biased region" description="Basic and acidic residues" evidence="7">
    <location>
        <begin position="354"/>
        <end position="366"/>
    </location>
</feature>
<feature type="domain" description="HeH/LEM" evidence="10">
    <location>
        <begin position="10"/>
        <end position="44"/>
    </location>
</feature>
<feature type="transmembrane region" description="Helical" evidence="8">
    <location>
        <begin position="536"/>
        <end position="557"/>
    </location>
</feature>
<dbReference type="Proteomes" id="UP000253472">
    <property type="component" value="Unassembled WGS sequence"/>
</dbReference>
<evidence type="ECO:0000259" key="9">
    <source>
        <dbReference type="Pfam" id="PF09402"/>
    </source>
</evidence>
<evidence type="ECO:0000256" key="2">
    <source>
        <dbReference type="ARBA" id="ARBA00022553"/>
    </source>
</evidence>
<dbReference type="GO" id="GO:0071763">
    <property type="term" value="P:nuclear membrane organization"/>
    <property type="evidence" value="ECO:0007669"/>
    <property type="project" value="TreeGrafter"/>
</dbReference>
<keyword evidence="12" id="KW-1185">Reference proteome</keyword>
<feature type="compositionally biased region" description="Basic residues" evidence="7">
    <location>
        <begin position="78"/>
        <end position="92"/>
    </location>
</feature>
<dbReference type="EMBL" id="QLNQ01000021">
    <property type="protein sequence ID" value="RCK65122.1"/>
    <property type="molecule type" value="Genomic_DNA"/>
</dbReference>
<feature type="compositionally biased region" description="Polar residues" evidence="7">
    <location>
        <begin position="225"/>
        <end position="240"/>
    </location>
</feature>
<dbReference type="PANTHER" id="PTHR47808:SF2">
    <property type="entry name" value="LEM DOMAIN-CONTAINING PROTEIN 2"/>
    <property type="match status" value="1"/>
</dbReference>
<comment type="caution">
    <text evidence="11">The sequence shown here is derived from an EMBL/GenBank/DDBJ whole genome shotgun (WGS) entry which is preliminary data.</text>
</comment>
<dbReference type="OrthoDB" id="2503928at2759"/>
<feature type="region of interest" description="Disordered" evidence="7">
    <location>
        <begin position="301"/>
        <end position="375"/>
    </location>
</feature>
<dbReference type="CDD" id="cd12935">
    <property type="entry name" value="LEM_like"/>
    <property type="match status" value="1"/>
</dbReference>
<dbReference type="AlphaFoldDB" id="A0A367YJG3"/>
<keyword evidence="6" id="KW-0539">Nucleus</keyword>
<reference evidence="11 12" key="1">
    <citation type="submission" date="2018-06" db="EMBL/GenBank/DDBJ databases">
        <title>Whole genome sequencing of Candida tropicalis (genome annotated by CSBL at Korea University).</title>
        <authorList>
            <person name="Ahn J."/>
        </authorList>
    </citation>
    <scope>NUCLEOTIDE SEQUENCE [LARGE SCALE GENOMIC DNA]</scope>
    <source>
        <strain evidence="11 12">ATCC 20962</strain>
    </source>
</reference>
<dbReference type="InterPro" id="IPR018996">
    <property type="entry name" value="Man1/Src1-like_C"/>
</dbReference>
<dbReference type="Gene3D" id="1.10.10.1180">
    <property type="entry name" value="MAN1, winged-helix domain"/>
    <property type="match status" value="1"/>
</dbReference>
<dbReference type="GO" id="GO:0005783">
    <property type="term" value="C:endoplasmic reticulum"/>
    <property type="evidence" value="ECO:0007669"/>
    <property type="project" value="TreeGrafter"/>
</dbReference>
<feature type="region of interest" description="Disordered" evidence="7">
    <location>
        <begin position="405"/>
        <end position="511"/>
    </location>
</feature>
<keyword evidence="5 8" id="KW-0472">Membrane</keyword>
<evidence type="ECO:0000256" key="5">
    <source>
        <dbReference type="ARBA" id="ARBA00023136"/>
    </source>
</evidence>
<evidence type="ECO:0000256" key="3">
    <source>
        <dbReference type="ARBA" id="ARBA00022692"/>
    </source>
</evidence>
<dbReference type="GO" id="GO:0034399">
    <property type="term" value="C:nuclear periphery"/>
    <property type="evidence" value="ECO:0007669"/>
    <property type="project" value="TreeGrafter"/>
</dbReference>
<feature type="region of interest" description="Disordered" evidence="7">
    <location>
        <begin position="59"/>
        <end position="285"/>
    </location>
</feature>
<dbReference type="GO" id="GO:0005637">
    <property type="term" value="C:nuclear inner membrane"/>
    <property type="evidence" value="ECO:0007669"/>
    <property type="project" value="UniProtKB-SubCell"/>
</dbReference>
<dbReference type="InterPro" id="IPR041885">
    <property type="entry name" value="MAN1_winged_helix_dom"/>
</dbReference>
<dbReference type="GO" id="GO:0003682">
    <property type="term" value="F:chromatin binding"/>
    <property type="evidence" value="ECO:0007669"/>
    <property type="project" value="InterPro"/>
</dbReference>
<sequence>MDHLKEGFDPSTLTSAQLRNVLNKYSIQYSSSATKSSLVDLFKQEITPNAKRLLSEHTEKLKNSNDDGFVNAPEESKPKKKSSKKSTPKKSTPKKEIEDEEEEEEEEEPAVLEVSKTRTKLKASSTSRKSSSRAKSPEIGVEDDDEKEDVSRPSRSRSNGTTGLNSLFDLDDSVLDSRKTAKRRSKGSKSPESSKKEESKASPVAKIPKEVKEPKGDRTPKKELSSFSRENVFQSSSPAPESSKKRKHVEDEKDSPVRKRVSSSTKKLKLRGTPSTVEKSRFDDDEDSDLELYEKFIKKEDSLRAESSSTIVTPSKLKPTKPRSASSTSKISKPKSSSRKATPSKAIKSSPVVSKDESFRSTEERSLASPDGQVNPEMAKLLGITIQGFQPPVITKPLKEEFVKKVRSQEDESAPPVEKKTPKKTATPRKASSKVTTPRSADKSTPTSERKSTASSARKSTTSTIKRTTPHKRSPLITKSAITPKPRLLSLGSQKYETDDDDEEDESVTEVNLTQTSDADISVGAFKKSSISFGKFIVSLFLWILIVGSGLFGLWYYEQKYSVGYCGQEIDQLTFADSDNAFLETIGKFLDDNFKPQCINCPLHSSCHPNLKLSCKDNFIEYKPWYDVIVPGHKRCIPDTKKAEKLEIMIDVALDLLRSKNAALHCGLGTDDEECGIKLQDLHDLLLAIKAPYISFEEFEELWERSVIEMEKEPDIVVRQKRSSNLQPPEFTFDFNDTETKEKETYKILRSTSLSNISLKCQIHNSIVGGLTQYKFRIISIIALLFAVKFIQIKYRNYQLELAKIDIIYEEVLNKLKTQAKMGQENPEILAYIGSNQLRDLILRNENNLNKRLKIWKQVVDKVEKNSNISHRIIEHHGEIMKVWEWIGII</sequence>
<evidence type="ECO:0000256" key="6">
    <source>
        <dbReference type="ARBA" id="ARBA00023242"/>
    </source>
</evidence>
<dbReference type="InterPro" id="IPR036361">
    <property type="entry name" value="SAP_dom_sf"/>
</dbReference>
<feature type="compositionally biased region" description="Basic residues" evidence="7">
    <location>
        <begin position="258"/>
        <end position="270"/>
    </location>
</feature>
<feature type="compositionally biased region" description="Low complexity" evidence="7">
    <location>
        <begin position="453"/>
        <end position="467"/>
    </location>
</feature>
<proteinExistence type="predicted"/>
<keyword evidence="3 8" id="KW-0812">Transmembrane</keyword>
<evidence type="ECO:0000256" key="4">
    <source>
        <dbReference type="ARBA" id="ARBA00022989"/>
    </source>
</evidence>
<gene>
    <name evidence="11" type="primary">SRC1</name>
    <name evidence="11" type="ORF">Cantr_00831</name>
</gene>
<feature type="compositionally biased region" description="Basic and acidic residues" evidence="7">
    <location>
        <begin position="248"/>
        <end position="257"/>
    </location>
</feature>
<keyword evidence="2" id="KW-0597">Phosphoprotein</keyword>
<dbReference type="STRING" id="5486.A0A367YJG3"/>
<feature type="compositionally biased region" description="Polar residues" evidence="7">
    <location>
        <begin position="433"/>
        <end position="446"/>
    </location>
</feature>
<dbReference type="PANTHER" id="PTHR47808">
    <property type="entry name" value="INNER NUCLEAR MEMBRANE PROTEIN HEH2-RELATED"/>
    <property type="match status" value="1"/>
</dbReference>
<accession>A0A367YJG3</accession>
<evidence type="ECO:0000256" key="7">
    <source>
        <dbReference type="SAM" id="MobiDB-lite"/>
    </source>
</evidence>
<evidence type="ECO:0000313" key="12">
    <source>
        <dbReference type="Proteomes" id="UP000253472"/>
    </source>
</evidence>
<feature type="compositionally biased region" description="Acidic residues" evidence="7">
    <location>
        <begin position="498"/>
        <end position="508"/>
    </location>
</feature>
<name>A0A367YJG3_9ASCO</name>
<evidence type="ECO:0000259" key="10">
    <source>
        <dbReference type="Pfam" id="PF12949"/>
    </source>
</evidence>
<feature type="domain" description="Man1/Src1-like C-terminal" evidence="9">
    <location>
        <begin position="544"/>
        <end position="888"/>
    </location>
</feature>
<dbReference type="Pfam" id="PF12949">
    <property type="entry name" value="HeH"/>
    <property type="match status" value="1"/>
</dbReference>
<dbReference type="Gene3D" id="1.10.720.30">
    <property type="entry name" value="SAP domain"/>
    <property type="match status" value="1"/>
</dbReference>
<dbReference type="InterPro" id="IPR044780">
    <property type="entry name" value="Heh2/Src1"/>
</dbReference>
<comment type="subcellular location">
    <subcellularLocation>
        <location evidence="1">Nucleus inner membrane</location>
    </subcellularLocation>
</comment>
<dbReference type="Pfam" id="PF09402">
    <property type="entry name" value="MSC"/>
    <property type="match status" value="1"/>
</dbReference>
<keyword evidence="4 8" id="KW-1133">Transmembrane helix</keyword>
<dbReference type="InterPro" id="IPR025856">
    <property type="entry name" value="HeH/LEM_domain"/>
</dbReference>
<feature type="compositionally biased region" description="Basic and acidic residues" evidence="7">
    <location>
        <begin position="207"/>
        <end position="224"/>
    </location>
</feature>
<feature type="compositionally biased region" description="Acidic residues" evidence="7">
    <location>
        <begin position="98"/>
        <end position="110"/>
    </location>
</feature>
<evidence type="ECO:0000256" key="1">
    <source>
        <dbReference type="ARBA" id="ARBA00004540"/>
    </source>
</evidence>
<evidence type="ECO:0000313" key="11">
    <source>
        <dbReference type="EMBL" id="RCK65122.1"/>
    </source>
</evidence>
<protein>
    <submittedName>
        <fullName evidence="11">Inner nuclear membrane protein SRC1</fullName>
    </submittedName>
</protein>
<organism evidence="11 12">
    <name type="scientific">Candida viswanathii</name>
    <dbReference type="NCBI Taxonomy" id="5486"/>
    <lineage>
        <taxon>Eukaryota</taxon>
        <taxon>Fungi</taxon>
        <taxon>Dikarya</taxon>
        <taxon>Ascomycota</taxon>
        <taxon>Saccharomycotina</taxon>
        <taxon>Pichiomycetes</taxon>
        <taxon>Debaryomycetaceae</taxon>
        <taxon>Candida/Lodderomyces clade</taxon>
        <taxon>Candida</taxon>
    </lineage>
</organism>
<feature type="compositionally biased region" description="Low complexity" evidence="7">
    <location>
        <begin position="322"/>
        <end position="331"/>
    </location>
</feature>
<evidence type="ECO:0000256" key="8">
    <source>
        <dbReference type="SAM" id="Phobius"/>
    </source>
</evidence>